<comment type="similarity">
    <text evidence="1">Belongs to the bacterial solute-binding protein 1 family.</text>
</comment>
<dbReference type="Gene3D" id="3.40.190.10">
    <property type="entry name" value="Periplasmic binding protein-like II"/>
    <property type="match status" value="2"/>
</dbReference>
<sequence length="489" mass="51911">MRGEGIRGSRSGHAEWIRAVAVNKLRERRTEQRRSARRPAGHTSQQGRTTMTSHRSRRALVGVASFSIVGLALAGCSSDSGGGGGGDADVEIEGDFSGETLSVAATWSGGEQANFEKVLAAFEEATGAKVEYTSFGDNGATYLQGQIEGGTPPSVAIIGQPALMQQLATDGHLAPLSEETLATVEENYSQDWVDLGTVDGDTYGVWFKAANKSTVWYNADIYDEAGASEPETWEEFLEQLQIVSDAGYAGIAVGADVGWPLTDWFENVYLRVAGGEKYDQLTNHEIPWTDDSVRDTLEVLAELFGSDVLLPGGDQLGFPESVSAVFGAEPEAGTVYEGDFVAGNIAELGTSTVGENALLYDFPSVDGSEPAVVGGGDVAVSFDDGEAADALMRFLASPEAAEVWIPSGGLTSPNQGVDTSIYPDDISRQIAESLTEAETFRFDMSDLTPSAFGGTPGQGFWQEMISFYQNPDDVEGAMERLEAAASDAY</sequence>
<protein>
    <submittedName>
        <fullName evidence="4">Wt8.37</fullName>
    </submittedName>
</protein>
<dbReference type="InterPro" id="IPR050490">
    <property type="entry name" value="Bact_solute-bd_prot1"/>
</dbReference>
<proteinExistence type="inferred from homology"/>
<evidence type="ECO:0000256" key="2">
    <source>
        <dbReference type="ARBA" id="ARBA00022448"/>
    </source>
</evidence>
<evidence type="ECO:0000313" key="4">
    <source>
        <dbReference type="EMBL" id="AGW83496.1"/>
    </source>
</evidence>
<dbReference type="InterPro" id="IPR006059">
    <property type="entry name" value="SBP"/>
</dbReference>
<gene>
    <name evidence="4" type="ORF">wt8.37</name>
</gene>
<dbReference type="AlphaFoldDB" id="U3Q2M6"/>
<name>U3Q2M6_9BACT</name>
<evidence type="ECO:0000256" key="1">
    <source>
        <dbReference type="ARBA" id="ARBA00008520"/>
    </source>
</evidence>
<dbReference type="EMBL" id="KF056863">
    <property type="protein sequence ID" value="AGW83496.1"/>
    <property type="molecule type" value="Genomic_DNA"/>
</dbReference>
<dbReference type="Pfam" id="PF01547">
    <property type="entry name" value="SBP_bac_1"/>
    <property type="match status" value="1"/>
</dbReference>
<organism evidence="4">
    <name type="scientific">uncultured bacterium WT8</name>
    <dbReference type="NCBI Taxonomy" id="1393214"/>
    <lineage>
        <taxon>Bacteria</taxon>
        <taxon>environmental samples</taxon>
    </lineage>
</organism>
<feature type="compositionally biased region" description="Polar residues" evidence="3">
    <location>
        <begin position="42"/>
        <end position="53"/>
    </location>
</feature>
<feature type="region of interest" description="Disordered" evidence="3">
    <location>
        <begin position="27"/>
        <end position="55"/>
    </location>
</feature>
<dbReference type="SUPFAM" id="SSF53850">
    <property type="entry name" value="Periplasmic binding protein-like II"/>
    <property type="match status" value="1"/>
</dbReference>
<evidence type="ECO:0000256" key="3">
    <source>
        <dbReference type="SAM" id="MobiDB-lite"/>
    </source>
</evidence>
<dbReference type="PANTHER" id="PTHR43649:SF29">
    <property type="entry name" value="OSMOPROTECTIVE COMPOUNDS-BINDING PROTEIN GGTB"/>
    <property type="match status" value="1"/>
</dbReference>
<reference evidence="4" key="1">
    <citation type="submission" date="2013-05" db="EMBL/GenBank/DDBJ databases">
        <authorList>
            <person name="Wang T."/>
            <person name="Qin Z.J."/>
        </authorList>
    </citation>
    <scope>NUCLEOTIDE SEQUENCE</scope>
</reference>
<dbReference type="PANTHER" id="PTHR43649">
    <property type="entry name" value="ARABINOSE-BINDING PROTEIN-RELATED"/>
    <property type="match status" value="1"/>
</dbReference>
<keyword evidence="2" id="KW-0813">Transport</keyword>
<accession>U3Q2M6</accession>